<dbReference type="PROSITE" id="PS50048">
    <property type="entry name" value="ZN2_CY6_FUNGAL_2"/>
    <property type="match status" value="1"/>
</dbReference>
<evidence type="ECO:0000313" key="4">
    <source>
        <dbReference type="EMBL" id="KAF4505699.1"/>
    </source>
</evidence>
<proteinExistence type="predicted"/>
<dbReference type="GO" id="GO:0005634">
    <property type="term" value="C:nucleus"/>
    <property type="evidence" value="ECO:0007669"/>
    <property type="project" value="TreeGrafter"/>
</dbReference>
<name>A0A8H4LU91_9HYPO</name>
<gene>
    <name evidence="4" type="ORF">G6O67_007618</name>
</gene>
<reference evidence="4 5" key="1">
    <citation type="journal article" date="2020" name="Genome Biol. Evol.">
        <title>A new high-quality draft genome assembly of the Chinese cordyceps Ophiocordyceps sinensis.</title>
        <authorList>
            <person name="Shu R."/>
            <person name="Zhang J."/>
            <person name="Meng Q."/>
            <person name="Zhang H."/>
            <person name="Zhou G."/>
            <person name="Li M."/>
            <person name="Wu P."/>
            <person name="Zhao Y."/>
            <person name="Chen C."/>
            <person name="Qin Q."/>
        </authorList>
    </citation>
    <scope>NUCLEOTIDE SEQUENCE [LARGE SCALE GENOMIC DNA]</scope>
    <source>
        <strain evidence="4 5">IOZ07</strain>
    </source>
</reference>
<feature type="domain" description="Zn(2)-C6 fungal-type" evidence="3">
    <location>
        <begin position="64"/>
        <end position="92"/>
    </location>
</feature>
<dbReference type="OrthoDB" id="3251668at2759"/>
<dbReference type="GO" id="GO:0045944">
    <property type="term" value="P:positive regulation of transcription by RNA polymerase II"/>
    <property type="evidence" value="ECO:0007669"/>
    <property type="project" value="TreeGrafter"/>
</dbReference>
<dbReference type="CDD" id="cd00067">
    <property type="entry name" value="GAL4"/>
    <property type="match status" value="1"/>
</dbReference>
<evidence type="ECO:0000259" key="3">
    <source>
        <dbReference type="PROSITE" id="PS50048"/>
    </source>
</evidence>
<dbReference type="Pfam" id="PF00172">
    <property type="entry name" value="Zn_clus"/>
    <property type="match status" value="1"/>
</dbReference>
<keyword evidence="5" id="KW-1185">Reference proteome</keyword>
<sequence length="214" mass="23480">MFLFFFQIYFGHSSRKRGVVLEAKAGHFWNDHGSFNHPLTIQPTRLKDSGEAGGLAMANKKKAGCSTCTRRRIRCDLAQPACKKCNKRGLECPGYGPRLRWAGGVAVRGRLKGRNLPVLEQGTGGAEKTDAKPGPETGPETGRAADDDGGPDLTLRKSARAFIEYYDHNIAGLMVWFDTADNDYRRRVLPLAANAPGLRLAVGRHLGPPRRHDA</sequence>
<dbReference type="PANTHER" id="PTHR37534:SF7">
    <property type="entry name" value="TRANSCRIPTIONAL ACTIVATOR PROTEIN UGA3"/>
    <property type="match status" value="1"/>
</dbReference>
<dbReference type="PANTHER" id="PTHR37534">
    <property type="entry name" value="TRANSCRIPTIONAL ACTIVATOR PROTEIN UGA3"/>
    <property type="match status" value="1"/>
</dbReference>
<dbReference type="Gene3D" id="4.10.240.10">
    <property type="entry name" value="Zn(2)-C6 fungal-type DNA-binding domain"/>
    <property type="match status" value="1"/>
</dbReference>
<dbReference type="SUPFAM" id="SSF57701">
    <property type="entry name" value="Zn2/Cys6 DNA-binding domain"/>
    <property type="match status" value="1"/>
</dbReference>
<dbReference type="GO" id="GO:0000976">
    <property type="term" value="F:transcription cis-regulatory region binding"/>
    <property type="evidence" value="ECO:0007669"/>
    <property type="project" value="TreeGrafter"/>
</dbReference>
<dbReference type="InterPro" id="IPR036864">
    <property type="entry name" value="Zn2-C6_fun-type_DNA-bd_sf"/>
</dbReference>
<feature type="region of interest" description="Disordered" evidence="2">
    <location>
        <begin position="116"/>
        <end position="152"/>
    </location>
</feature>
<evidence type="ECO:0000256" key="2">
    <source>
        <dbReference type="SAM" id="MobiDB-lite"/>
    </source>
</evidence>
<dbReference type="GO" id="GO:0008270">
    <property type="term" value="F:zinc ion binding"/>
    <property type="evidence" value="ECO:0007669"/>
    <property type="project" value="InterPro"/>
</dbReference>
<dbReference type="InterPro" id="IPR001138">
    <property type="entry name" value="Zn2Cys6_DnaBD"/>
</dbReference>
<protein>
    <recommendedName>
        <fullName evidence="3">Zn(2)-C6 fungal-type domain-containing protein</fullName>
    </recommendedName>
</protein>
<comment type="caution">
    <text evidence="4">The sequence shown here is derived from an EMBL/GenBank/DDBJ whole genome shotgun (WGS) entry which is preliminary data.</text>
</comment>
<dbReference type="GO" id="GO:0000981">
    <property type="term" value="F:DNA-binding transcription factor activity, RNA polymerase II-specific"/>
    <property type="evidence" value="ECO:0007669"/>
    <property type="project" value="InterPro"/>
</dbReference>
<organism evidence="4 5">
    <name type="scientific">Ophiocordyceps sinensis</name>
    <dbReference type="NCBI Taxonomy" id="72228"/>
    <lineage>
        <taxon>Eukaryota</taxon>
        <taxon>Fungi</taxon>
        <taxon>Dikarya</taxon>
        <taxon>Ascomycota</taxon>
        <taxon>Pezizomycotina</taxon>
        <taxon>Sordariomycetes</taxon>
        <taxon>Hypocreomycetidae</taxon>
        <taxon>Hypocreales</taxon>
        <taxon>Ophiocordycipitaceae</taxon>
        <taxon>Ophiocordyceps</taxon>
    </lineage>
</organism>
<dbReference type="PROSITE" id="PS00463">
    <property type="entry name" value="ZN2_CY6_FUNGAL_1"/>
    <property type="match status" value="1"/>
</dbReference>
<dbReference type="Proteomes" id="UP000557566">
    <property type="component" value="Unassembled WGS sequence"/>
</dbReference>
<keyword evidence="1" id="KW-0539">Nucleus</keyword>
<accession>A0A8H4LU91</accession>
<evidence type="ECO:0000313" key="5">
    <source>
        <dbReference type="Proteomes" id="UP000557566"/>
    </source>
</evidence>
<dbReference type="EMBL" id="JAAVMX010000008">
    <property type="protein sequence ID" value="KAF4505699.1"/>
    <property type="molecule type" value="Genomic_DNA"/>
</dbReference>
<dbReference type="SMART" id="SM00066">
    <property type="entry name" value="GAL4"/>
    <property type="match status" value="1"/>
</dbReference>
<evidence type="ECO:0000256" key="1">
    <source>
        <dbReference type="ARBA" id="ARBA00023242"/>
    </source>
</evidence>
<dbReference type="AlphaFoldDB" id="A0A8H4LU91"/>